<feature type="compositionally biased region" description="Low complexity" evidence="1">
    <location>
        <begin position="113"/>
        <end position="122"/>
    </location>
</feature>
<proteinExistence type="predicted"/>
<dbReference type="EMBL" id="FNXT01000796">
    <property type="protein sequence ID" value="SZX67447.1"/>
    <property type="molecule type" value="Genomic_DNA"/>
</dbReference>
<feature type="region of interest" description="Disordered" evidence="1">
    <location>
        <begin position="110"/>
        <end position="132"/>
    </location>
</feature>
<evidence type="ECO:0000256" key="1">
    <source>
        <dbReference type="SAM" id="MobiDB-lite"/>
    </source>
</evidence>
<keyword evidence="3" id="KW-1185">Reference proteome</keyword>
<protein>
    <submittedName>
        <fullName evidence="2">Uncharacterized protein</fullName>
    </submittedName>
</protein>
<reference evidence="2 3" key="1">
    <citation type="submission" date="2016-10" db="EMBL/GenBank/DDBJ databases">
        <authorList>
            <person name="Cai Z."/>
        </authorList>
    </citation>
    <scope>NUCLEOTIDE SEQUENCE [LARGE SCALE GENOMIC DNA]</scope>
</reference>
<name>A0A383VPI9_TETOB</name>
<dbReference type="Proteomes" id="UP000256970">
    <property type="component" value="Unassembled WGS sequence"/>
</dbReference>
<organism evidence="2 3">
    <name type="scientific">Tetradesmus obliquus</name>
    <name type="common">Green alga</name>
    <name type="synonym">Acutodesmus obliquus</name>
    <dbReference type="NCBI Taxonomy" id="3088"/>
    <lineage>
        <taxon>Eukaryota</taxon>
        <taxon>Viridiplantae</taxon>
        <taxon>Chlorophyta</taxon>
        <taxon>core chlorophytes</taxon>
        <taxon>Chlorophyceae</taxon>
        <taxon>CS clade</taxon>
        <taxon>Sphaeropleales</taxon>
        <taxon>Scenedesmaceae</taxon>
        <taxon>Tetradesmus</taxon>
    </lineage>
</organism>
<accession>A0A383VPI9</accession>
<gene>
    <name evidence="2" type="ORF">BQ4739_LOCUS7843</name>
</gene>
<evidence type="ECO:0000313" key="3">
    <source>
        <dbReference type="Proteomes" id="UP000256970"/>
    </source>
</evidence>
<feature type="compositionally biased region" description="Polar residues" evidence="1">
    <location>
        <begin position="162"/>
        <end position="178"/>
    </location>
</feature>
<feature type="region of interest" description="Disordered" evidence="1">
    <location>
        <begin position="162"/>
        <end position="202"/>
    </location>
</feature>
<evidence type="ECO:0000313" key="2">
    <source>
        <dbReference type="EMBL" id="SZX67447.1"/>
    </source>
</evidence>
<sequence>MEKAMLVRLGKHLGYVKAQARKLEEENRHLHARESILLAYCHLLSWMRQQECHEWSVLAGLDSEQQQQDGFLLASDTEQFSKDELQLLQQLQSSPLEGMAASGEPMLPQALMQQQQQQQQQQHDGPGQLCSRGAAEACSTETQRWQQKLPATAAAGCRASVGWQQSGSSNPSILTDSSGRGPATSAAAAAAAAGPSVQQEPTVAPDDDLLYYFRRIFSLPPYPGAADMTMQDVSTHYNEVVRELSLNLALHDAAQRHATEAGGAGEWPLAGYKPWQNIRAAFDRLANNFVTLTQMQRDSMHMLAVLVNHADLSQPLLQEPNLDDHIRCVRQMGLSAAQKQQIADGYAVFSQLLQPVLLGMRQLQLQQPGDSAAAAAAAAGDAAVGSSGGNNNSASTHIADALNGRSAAACSGASGSSAHSTAAAPVPAPTAAACSSSFATLSLEGYKMHREVLHQQEQRTAQLKQLMKKHVLTQLALCGYMMGRCTYTQLARLYVLMYPRQPSTAALGSAVVAILKEDQAQLSTGPGAGQ</sequence>
<dbReference type="AlphaFoldDB" id="A0A383VPI9"/>